<proteinExistence type="predicted"/>
<evidence type="ECO:0000256" key="1">
    <source>
        <dbReference type="ARBA" id="ARBA00001974"/>
    </source>
</evidence>
<reference evidence="6 7" key="1">
    <citation type="submission" date="2018-10" db="EMBL/GenBank/DDBJ databases">
        <title>Sequencing the genomes of 1000 actinobacteria strains.</title>
        <authorList>
            <person name="Klenk H.-P."/>
        </authorList>
    </citation>
    <scope>NUCLEOTIDE SEQUENCE [LARGE SCALE GENOMIC DNA]</scope>
    <source>
        <strain evidence="6 7">DSM 45175</strain>
    </source>
</reference>
<dbReference type="Gene3D" id="3.50.50.60">
    <property type="entry name" value="FAD/NAD(P)-binding domain"/>
    <property type="match status" value="1"/>
</dbReference>
<dbReference type="Pfam" id="PF01494">
    <property type="entry name" value="FAD_binding_3"/>
    <property type="match status" value="1"/>
</dbReference>
<sequence>MERRALIIGGGIGGLTAAIALRRARWRVTVRERDKGLPITGTALGMWPVALRALDAIGVGDMVRRAGRRQQAGVFLRPDGSRIATIDVERLHRRTGDHVYLLSRPGLLAILHETAMEAGVELRTGDPVDDATEVGDVDLVVVADGVFSQAREKVFGPAYRARFSGSTAWRGVVEDMPTDMFVEVWGRGLKFGVTPQEGGRTNWYASAAAPEGQFRPGEEVAELRGMFGRWAPPVHTVLDAINESAVLRHDVYVTPPLPSFTRGTVAFLGDAAHAMTPDLGRGACEAIIDAVALASHLRKTLTVEQALHEYDRQRRPATQRLARIAGLAARMTHLRYAIPVRDQLLRASMVAGPPGT</sequence>
<accession>A0A495JGU8</accession>
<comment type="caution">
    <text evidence="6">The sequence shown here is derived from an EMBL/GenBank/DDBJ whole genome shotgun (WGS) entry which is preliminary data.</text>
</comment>
<keyword evidence="7" id="KW-1185">Reference proteome</keyword>
<dbReference type="PRINTS" id="PR00420">
    <property type="entry name" value="RNGMNOXGNASE"/>
</dbReference>
<dbReference type="GO" id="GO:0016491">
    <property type="term" value="F:oxidoreductase activity"/>
    <property type="evidence" value="ECO:0007669"/>
    <property type="project" value="UniProtKB-KW"/>
</dbReference>
<keyword evidence="4" id="KW-0560">Oxidoreductase</keyword>
<dbReference type="OrthoDB" id="9782160at2"/>
<feature type="domain" description="FAD-binding" evidence="5">
    <location>
        <begin position="5"/>
        <end position="323"/>
    </location>
</feature>
<keyword evidence="3" id="KW-0274">FAD</keyword>
<evidence type="ECO:0000259" key="5">
    <source>
        <dbReference type="Pfam" id="PF01494"/>
    </source>
</evidence>
<dbReference type="InterPro" id="IPR036188">
    <property type="entry name" value="FAD/NAD-bd_sf"/>
</dbReference>
<name>A0A495JGU8_9ACTN</name>
<keyword evidence="2" id="KW-0285">Flavoprotein</keyword>
<dbReference type="Proteomes" id="UP000277671">
    <property type="component" value="Unassembled WGS sequence"/>
</dbReference>
<dbReference type="RefSeq" id="WP_121162012.1">
    <property type="nucleotide sequence ID" value="NZ_RBKT01000001.1"/>
</dbReference>
<protein>
    <submittedName>
        <fullName evidence="6">2-polyprenyl-6-methoxyphenol hydroxylase-like FAD-dependent oxidoreductase</fullName>
    </submittedName>
</protein>
<comment type="cofactor">
    <cofactor evidence="1">
        <name>FAD</name>
        <dbReference type="ChEBI" id="CHEBI:57692"/>
    </cofactor>
</comment>
<gene>
    <name evidence="6" type="ORF">BDK92_2420</name>
</gene>
<dbReference type="SUPFAM" id="SSF51905">
    <property type="entry name" value="FAD/NAD(P)-binding domain"/>
    <property type="match status" value="1"/>
</dbReference>
<evidence type="ECO:0000256" key="2">
    <source>
        <dbReference type="ARBA" id="ARBA00022630"/>
    </source>
</evidence>
<dbReference type="EMBL" id="RBKT01000001">
    <property type="protein sequence ID" value="RKR88113.1"/>
    <property type="molecule type" value="Genomic_DNA"/>
</dbReference>
<evidence type="ECO:0000313" key="7">
    <source>
        <dbReference type="Proteomes" id="UP000277671"/>
    </source>
</evidence>
<evidence type="ECO:0000256" key="4">
    <source>
        <dbReference type="ARBA" id="ARBA00023002"/>
    </source>
</evidence>
<dbReference type="AlphaFoldDB" id="A0A495JGU8"/>
<evidence type="ECO:0000313" key="6">
    <source>
        <dbReference type="EMBL" id="RKR88113.1"/>
    </source>
</evidence>
<dbReference type="PANTHER" id="PTHR46496">
    <property type="match status" value="1"/>
</dbReference>
<evidence type="ECO:0000256" key="3">
    <source>
        <dbReference type="ARBA" id="ARBA00022827"/>
    </source>
</evidence>
<organism evidence="6 7">
    <name type="scientific">Micromonospora pisi</name>
    <dbReference type="NCBI Taxonomy" id="589240"/>
    <lineage>
        <taxon>Bacteria</taxon>
        <taxon>Bacillati</taxon>
        <taxon>Actinomycetota</taxon>
        <taxon>Actinomycetes</taxon>
        <taxon>Micromonosporales</taxon>
        <taxon>Micromonosporaceae</taxon>
        <taxon>Micromonospora</taxon>
    </lineage>
</organism>
<dbReference type="GO" id="GO:0071949">
    <property type="term" value="F:FAD binding"/>
    <property type="evidence" value="ECO:0007669"/>
    <property type="project" value="InterPro"/>
</dbReference>
<dbReference type="InterPro" id="IPR002938">
    <property type="entry name" value="FAD-bd"/>
</dbReference>
<dbReference type="PANTHER" id="PTHR46496:SF1">
    <property type="entry name" value="ZEAXANTHIN EPOXIDASE, CHLOROPLASTIC"/>
    <property type="match status" value="1"/>
</dbReference>